<feature type="region of interest" description="Disordered" evidence="5">
    <location>
        <begin position="810"/>
        <end position="862"/>
    </location>
</feature>
<dbReference type="PANTHER" id="PTHR13165">
    <property type="entry name" value="ARSENITE-RESISTANCE PROTEIN 2"/>
    <property type="match status" value="1"/>
</dbReference>
<dbReference type="InterPro" id="IPR013087">
    <property type="entry name" value="Znf_C2H2_type"/>
</dbReference>
<dbReference type="GO" id="GO:0016604">
    <property type="term" value="C:nuclear body"/>
    <property type="evidence" value="ECO:0007669"/>
    <property type="project" value="TreeGrafter"/>
</dbReference>
<evidence type="ECO:0000313" key="7">
    <source>
        <dbReference type="EMBL" id="PFH33075.1"/>
    </source>
</evidence>
<proteinExistence type="inferred from homology"/>
<dbReference type="STRING" id="94643.A0A2A9M534"/>
<comment type="similarity">
    <text evidence="2">Belongs to the ARS2 family.</text>
</comment>
<feature type="compositionally biased region" description="Acidic residues" evidence="5">
    <location>
        <begin position="522"/>
        <end position="536"/>
    </location>
</feature>
<evidence type="ECO:0000256" key="1">
    <source>
        <dbReference type="ARBA" id="ARBA00004123"/>
    </source>
</evidence>
<dbReference type="GeneID" id="40313200"/>
<dbReference type="InterPro" id="IPR039727">
    <property type="entry name" value="SE/Ars2"/>
</dbReference>
<evidence type="ECO:0000256" key="3">
    <source>
        <dbReference type="ARBA" id="ARBA00023242"/>
    </source>
</evidence>
<accession>A0A2A9M534</accession>
<dbReference type="Pfam" id="PF04959">
    <property type="entry name" value="ARS2"/>
    <property type="match status" value="1"/>
</dbReference>
<feature type="domain" description="C2H2-type" evidence="6">
    <location>
        <begin position="658"/>
        <end position="686"/>
    </location>
</feature>
<keyword evidence="4" id="KW-0862">Zinc</keyword>
<dbReference type="SMART" id="SM01173">
    <property type="entry name" value="DUF4187"/>
    <property type="match status" value="1"/>
</dbReference>
<dbReference type="RefSeq" id="XP_029217084.1">
    <property type="nucleotide sequence ID" value="XM_029366624.1"/>
</dbReference>
<feature type="region of interest" description="Disordered" evidence="5">
    <location>
        <begin position="521"/>
        <end position="597"/>
    </location>
</feature>
<keyword evidence="4" id="KW-0479">Metal-binding</keyword>
<name>A0A2A9M534_BESBE</name>
<evidence type="ECO:0000256" key="5">
    <source>
        <dbReference type="SAM" id="MobiDB-lite"/>
    </source>
</evidence>
<gene>
    <name evidence="7" type="ORF">BESB_082740</name>
</gene>
<dbReference type="PROSITE" id="PS00028">
    <property type="entry name" value="ZINC_FINGER_C2H2_1"/>
    <property type="match status" value="1"/>
</dbReference>
<organism evidence="7 8">
    <name type="scientific">Besnoitia besnoiti</name>
    <name type="common">Apicomplexan protozoan</name>
    <dbReference type="NCBI Taxonomy" id="94643"/>
    <lineage>
        <taxon>Eukaryota</taxon>
        <taxon>Sar</taxon>
        <taxon>Alveolata</taxon>
        <taxon>Apicomplexa</taxon>
        <taxon>Conoidasida</taxon>
        <taxon>Coccidia</taxon>
        <taxon>Eucoccidiorida</taxon>
        <taxon>Eimeriorina</taxon>
        <taxon>Sarcocystidae</taxon>
        <taxon>Besnoitia</taxon>
    </lineage>
</organism>
<evidence type="ECO:0000259" key="6">
    <source>
        <dbReference type="PROSITE" id="PS50157"/>
    </source>
</evidence>
<dbReference type="AlphaFoldDB" id="A0A2A9M534"/>
<keyword evidence="8" id="KW-1185">Reference proteome</keyword>
<protein>
    <recommendedName>
        <fullName evidence="6">C2H2-type domain-containing protein</fullName>
    </recommendedName>
</protein>
<feature type="compositionally biased region" description="Basic residues" evidence="5">
    <location>
        <begin position="1"/>
        <end position="22"/>
    </location>
</feature>
<dbReference type="GO" id="GO:0031053">
    <property type="term" value="P:primary miRNA processing"/>
    <property type="evidence" value="ECO:0007669"/>
    <property type="project" value="TreeGrafter"/>
</dbReference>
<feature type="compositionally biased region" description="Acidic residues" evidence="5">
    <location>
        <begin position="275"/>
        <end position="286"/>
    </location>
</feature>
<dbReference type="InterPro" id="IPR021933">
    <property type="entry name" value="SERRATE/Ars2_N"/>
</dbReference>
<comment type="subcellular location">
    <subcellularLocation>
        <location evidence="1">Nucleus</location>
    </subcellularLocation>
</comment>
<dbReference type="VEuPathDB" id="ToxoDB:BESB_082740"/>
<feature type="compositionally biased region" description="Polar residues" evidence="5">
    <location>
        <begin position="539"/>
        <end position="550"/>
    </location>
</feature>
<comment type="caution">
    <text evidence="7">The sequence shown here is derived from an EMBL/GenBank/DDBJ whole genome shotgun (WGS) entry which is preliminary data.</text>
</comment>
<dbReference type="PROSITE" id="PS50157">
    <property type="entry name" value="ZINC_FINGER_C2H2_2"/>
    <property type="match status" value="1"/>
</dbReference>
<dbReference type="Pfam" id="PF12066">
    <property type="entry name" value="SERRATE_Ars2_N"/>
    <property type="match status" value="1"/>
</dbReference>
<dbReference type="EMBL" id="NWUJ01000009">
    <property type="protein sequence ID" value="PFH33075.1"/>
    <property type="molecule type" value="Genomic_DNA"/>
</dbReference>
<dbReference type="InterPro" id="IPR025239">
    <property type="entry name" value="DUF4187"/>
</dbReference>
<keyword evidence="4" id="KW-0863">Zinc-finger</keyword>
<dbReference type="KEGG" id="bbes:BESB_082740"/>
<dbReference type="GO" id="GO:0008270">
    <property type="term" value="F:zinc ion binding"/>
    <property type="evidence" value="ECO:0007669"/>
    <property type="project" value="UniProtKB-KW"/>
</dbReference>
<dbReference type="PANTHER" id="PTHR13165:SF0">
    <property type="entry name" value="SERRATE RNA EFFECTOR MOLECULE HOMOLOG"/>
    <property type="match status" value="1"/>
</dbReference>
<dbReference type="Proteomes" id="UP000224006">
    <property type="component" value="Chromosome VIII"/>
</dbReference>
<sequence>MGGTRHLSRSRSRSPVRARGGRHRNDRDERRGYGSWRTGRNARSYNNARGNKGAVLEFSNSQSSFYGGGEHSRRHGGGSRFANGGRSGGSEISGRGDSFAETKSGGGRLLLSEEEEQERLMAGPMMNFKQFVMTRPDHCTQKQLSQDYEMYVEQYREHHAKLFFSNHGKKAFMRELYHPNLVRRQYELLKCRAKNAARVFLQKLHRGFFSDLSLDADYAGLRQFIEDSPGISIRVLERQRFSCFCRFYFSDGSPLLWGDWPSQRTVEVQSTVVELEDENGDEEMNDEEGKPKSSSRRTVAHPEPPYLLLPTTGCLVIRDVDAAISKFDIHDELVKKGALYVGMAEGASPVEPRTAFVLFPDEETKRAAMESIRDMTIKVTKPMITITLSGDEQETFKVISLTLSEPSEPSTCDVSVTPPAACTPKRIQKDLDISRTLIMQLDEQLGVWDGEERHPLLSSLPDDVDDKRRLDVQITYLRQVHSLCYYSGEMCKDAVDLNTRCGGGYLRPQIPPSLQHYLETASTDDEEVDSGGEGEDVTTNGSKGRNNSYGDKSGSRARPSSGTENDSDAPHAFEQDQNMEADEDVDGRQGAGAKRRYISRSQRRWIRQLDTRLEGLLSTAKQLTALLPAAIDEDTPVINMKWTAFCHEKVFEDDENKHRCRLCNKPFKAPVFVFKHLRKKHEEELDLIIDKYASIIMKDLYMKDPNKPIVLPRESSRDSVAEEGPLYQRASDFATPWAAGSRAHSSGGVSSDSGALSTGYSVPGPYGMVMVPAHLAAGGALYAVPAPGSAGHTGGMMMPPPPPPQYYPVGGGPMPGAPAYSNRGTHTSRRPDWDAPEPVPAGKFGSQAAGGGSRALASYDDL</sequence>
<feature type="region of interest" description="Disordered" evidence="5">
    <location>
        <begin position="65"/>
        <end position="110"/>
    </location>
</feature>
<dbReference type="OrthoDB" id="342064at2759"/>
<feature type="region of interest" description="Disordered" evidence="5">
    <location>
        <begin position="1"/>
        <end position="48"/>
    </location>
</feature>
<dbReference type="InterPro" id="IPR007042">
    <property type="entry name" value="SERRATE/Ars2_C"/>
</dbReference>
<evidence type="ECO:0000256" key="4">
    <source>
        <dbReference type="PROSITE-ProRule" id="PRU00042"/>
    </source>
</evidence>
<reference evidence="7 8" key="1">
    <citation type="submission" date="2017-09" db="EMBL/GenBank/DDBJ databases">
        <title>Genome sequencing of Besnoitia besnoiti strain Bb-Ger1.</title>
        <authorList>
            <person name="Schares G."/>
            <person name="Venepally P."/>
            <person name="Lorenzi H.A."/>
        </authorList>
    </citation>
    <scope>NUCLEOTIDE SEQUENCE [LARGE SCALE GENOMIC DNA]</scope>
    <source>
        <strain evidence="7 8">Bb-Ger1</strain>
    </source>
</reference>
<evidence type="ECO:0000313" key="8">
    <source>
        <dbReference type="Proteomes" id="UP000224006"/>
    </source>
</evidence>
<evidence type="ECO:0000256" key="2">
    <source>
        <dbReference type="ARBA" id="ARBA00005407"/>
    </source>
</evidence>
<keyword evidence="3" id="KW-0539">Nucleus</keyword>
<feature type="compositionally biased region" description="Basic and acidic residues" evidence="5">
    <location>
        <begin position="23"/>
        <end position="32"/>
    </location>
</feature>
<feature type="region of interest" description="Disordered" evidence="5">
    <location>
        <begin position="275"/>
        <end position="302"/>
    </location>
</feature>